<gene>
    <name evidence="2" type="ORF">FNH21_07630</name>
</gene>
<keyword evidence="3" id="KW-1185">Reference proteome</keyword>
<evidence type="ECO:0000259" key="1">
    <source>
        <dbReference type="Pfam" id="PF13649"/>
    </source>
</evidence>
<keyword evidence="2" id="KW-0808">Transferase</keyword>
<accession>A0A7X1NPK9</accession>
<dbReference type="RefSeq" id="WP_152813536.1">
    <property type="nucleotide sequence ID" value="NZ_VJXX01000001.1"/>
</dbReference>
<sequence length="261" mass="28499">MLRIVDQLRMVPEVARLAVRTPRNAAVAWEGYWSRVRTTGPAGEVLWDAEIGAEAEPYAAVMDEYMDPSMPVIDVGCGNGRWTRWLSRRFPQVLGVDVSASAVQRAGDESEGVRSVAYRTLDLTVPGAGRLLRAECGDCHVFVRGVFHVLRPKQREQLGRNLRDLVGARGRVLLTETNYRGNPLSYMQSLGARPGSIPAPLRRAIGGIPVPGHFGPVERRAALPDSIWTVLADGPVLIEAVPMSGRTTTSIPGYFAMLGSR</sequence>
<dbReference type="AlphaFoldDB" id="A0A7X1NPK9"/>
<evidence type="ECO:0000313" key="3">
    <source>
        <dbReference type="Proteomes" id="UP000326464"/>
    </source>
</evidence>
<dbReference type="GO" id="GO:0008168">
    <property type="term" value="F:methyltransferase activity"/>
    <property type="evidence" value="ECO:0007669"/>
    <property type="project" value="UniProtKB-KW"/>
</dbReference>
<name>A0A7X1NPK9_9MICC</name>
<dbReference type="Gene3D" id="3.40.50.150">
    <property type="entry name" value="Vaccinia Virus protein VP39"/>
    <property type="match status" value="1"/>
</dbReference>
<evidence type="ECO:0000313" key="2">
    <source>
        <dbReference type="EMBL" id="MPY10593.1"/>
    </source>
</evidence>
<dbReference type="InterPro" id="IPR029063">
    <property type="entry name" value="SAM-dependent_MTases_sf"/>
</dbReference>
<organism evidence="2 3">
    <name type="scientific">Arthrobacter bussei</name>
    <dbReference type="NCBI Taxonomy" id="2594179"/>
    <lineage>
        <taxon>Bacteria</taxon>
        <taxon>Bacillati</taxon>
        <taxon>Actinomycetota</taxon>
        <taxon>Actinomycetes</taxon>
        <taxon>Micrococcales</taxon>
        <taxon>Micrococcaceae</taxon>
        <taxon>Arthrobacter</taxon>
    </lineage>
</organism>
<feature type="domain" description="Methyltransferase" evidence="1">
    <location>
        <begin position="72"/>
        <end position="166"/>
    </location>
</feature>
<dbReference type="Proteomes" id="UP000326464">
    <property type="component" value="Unassembled WGS sequence"/>
</dbReference>
<dbReference type="SUPFAM" id="SSF53335">
    <property type="entry name" value="S-adenosyl-L-methionine-dependent methyltransferases"/>
    <property type="match status" value="1"/>
</dbReference>
<dbReference type="InterPro" id="IPR041698">
    <property type="entry name" value="Methyltransf_25"/>
</dbReference>
<dbReference type="GO" id="GO:0032259">
    <property type="term" value="P:methylation"/>
    <property type="evidence" value="ECO:0007669"/>
    <property type="project" value="UniProtKB-KW"/>
</dbReference>
<protein>
    <submittedName>
        <fullName evidence="2">Methyltransferase domain-containing protein</fullName>
    </submittedName>
</protein>
<comment type="caution">
    <text evidence="2">The sequence shown here is derived from an EMBL/GenBank/DDBJ whole genome shotgun (WGS) entry which is preliminary data.</text>
</comment>
<reference evidence="3" key="1">
    <citation type="submission" date="2019-07" db="EMBL/GenBank/DDBJ databases">
        <title>Arthrobacter KR32 sp. nov., isolated from mountain cheese made of cows milk.</title>
        <authorList>
            <person name="Flegler A."/>
        </authorList>
    </citation>
    <scope>NUCLEOTIDE SEQUENCE [LARGE SCALE GENOMIC DNA]</scope>
    <source>
        <strain evidence="3">KR32</strain>
    </source>
</reference>
<dbReference type="OrthoDB" id="495703at2"/>
<keyword evidence="2" id="KW-0489">Methyltransferase</keyword>
<dbReference type="Pfam" id="PF13649">
    <property type="entry name" value="Methyltransf_25"/>
    <property type="match status" value="1"/>
</dbReference>
<proteinExistence type="predicted"/>
<dbReference type="EMBL" id="VJXX01000001">
    <property type="protein sequence ID" value="MPY10593.1"/>
    <property type="molecule type" value="Genomic_DNA"/>
</dbReference>
<dbReference type="CDD" id="cd02440">
    <property type="entry name" value="AdoMet_MTases"/>
    <property type="match status" value="1"/>
</dbReference>